<comment type="caution">
    <text evidence="1">The sequence shown here is derived from an EMBL/GenBank/DDBJ whole genome shotgun (WGS) entry which is preliminary data.</text>
</comment>
<sequence length="130" mass="14832">MGQGNLPPYRLPPNYSPPVLESITRGANVYNNPLKVPTSFIQSWPLPEITPMNLPQDLTNSTSTMTSTSWAMYGLPTEYSNMCNKPIYAHTQIQQSGHTQLEYPKSRLPLSGYHQSRYFQSEYLPMYVIE</sequence>
<dbReference type="Proteomes" id="UP001341840">
    <property type="component" value="Unassembled WGS sequence"/>
</dbReference>
<protein>
    <submittedName>
        <fullName evidence="1">Uncharacterized protein</fullName>
    </submittedName>
</protein>
<reference evidence="1 2" key="1">
    <citation type="journal article" date="2023" name="Plants (Basel)">
        <title>Bridging the Gap: Combining Genomics and Transcriptomics Approaches to Understand Stylosanthes scabra, an Orphan Legume from the Brazilian Caatinga.</title>
        <authorList>
            <person name="Ferreira-Neto J.R.C."/>
            <person name="da Silva M.D."/>
            <person name="Binneck E."/>
            <person name="de Melo N.F."/>
            <person name="da Silva R.H."/>
            <person name="de Melo A.L.T.M."/>
            <person name="Pandolfi V."/>
            <person name="Bustamante F.O."/>
            <person name="Brasileiro-Vidal A.C."/>
            <person name="Benko-Iseppon A.M."/>
        </authorList>
    </citation>
    <scope>NUCLEOTIDE SEQUENCE [LARGE SCALE GENOMIC DNA]</scope>
    <source>
        <tissue evidence="1">Leaves</tissue>
    </source>
</reference>
<evidence type="ECO:0000313" key="1">
    <source>
        <dbReference type="EMBL" id="MED6147834.1"/>
    </source>
</evidence>
<accession>A0ABU6TGH4</accession>
<keyword evidence="2" id="KW-1185">Reference proteome</keyword>
<dbReference type="EMBL" id="JASCZI010090925">
    <property type="protein sequence ID" value="MED6147834.1"/>
    <property type="molecule type" value="Genomic_DNA"/>
</dbReference>
<feature type="non-terminal residue" evidence="1">
    <location>
        <position position="130"/>
    </location>
</feature>
<proteinExistence type="predicted"/>
<organism evidence="1 2">
    <name type="scientific">Stylosanthes scabra</name>
    <dbReference type="NCBI Taxonomy" id="79078"/>
    <lineage>
        <taxon>Eukaryota</taxon>
        <taxon>Viridiplantae</taxon>
        <taxon>Streptophyta</taxon>
        <taxon>Embryophyta</taxon>
        <taxon>Tracheophyta</taxon>
        <taxon>Spermatophyta</taxon>
        <taxon>Magnoliopsida</taxon>
        <taxon>eudicotyledons</taxon>
        <taxon>Gunneridae</taxon>
        <taxon>Pentapetalae</taxon>
        <taxon>rosids</taxon>
        <taxon>fabids</taxon>
        <taxon>Fabales</taxon>
        <taxon>Fabaceae</taxon>
        <taxon>Papilionoideae</taxon>
        <taxon>50 kb inversion clade</taxon>
        <taxon>dalbergioids sensu lato</taxon>
        <taxon>Dalbergieae</taxon>
        <taxon>Pterocarpus clade</taxon>
        <taxon>Stylosanthes</taxon>
    </lineage>
</organism>
<evidence type="ECO:0000313" key="2">
    <source>
        <dbReference type="Proteomes" id="UP001341840"/>
    </source>
</evidence>
<gene>
    <name evidence="1" type="ORF">PIB30_047497</name>
</gene>
<name>A0ABU6TGH4_9FABA</name>